<gene>
    <name evidence="2" type="ORF">WP3W19E03_13110</name>
</gene>
<dbReference type="EMBL" id="AP022038">
    <property type="protein sequence ID" value="BBR38786.1"/>
    <property type="molecule type" value="Genomic_DNA"/>
</dbReference>
<dbReference type="Proteomes" id="UP000515442">
    <property type="component" value="Chromosome"/>
</dbReference>
<evidence type="ECO:0000313" key="2">
    <source>
        <dbReference type="EMBL" id="BBR38786.1"/>
    </source>
</evidence>
<keyword evidence="1" id="KW-0812">Transmembrane</keyword>
<evidence type="ECO:0000313" key="3">
    <source>
        <dbReference type="Proteomes" id="UP000515442"/>
    </source>
</evidence>
<feature type="transmembrane region" description="Helical" evidence="1">
    <location>
        <begin position="165"/>
        <end position="189"/>
    </location>
</feature>
<keyword evidence="1" id="KW-0472">Membrane</keyword>
<protein>
    <submittedName>
        <fullName evidence="2">Uncharacterized protein</fullName>
    </submittedName>
</protein>
<keyword evidence="1" id="KW-1133">Transmembrane helix</keyword>
<feature type="transmembrane region" description="Helical" evidence="1">
    <location>
        <begin position="132"/>
        <end position="153"/>
    </location>
</feature>
<dbReference type="AlphaFoldDB" id="A0A6S5C2B2"/>
<proteinExistence type="predicted"/>
<name>A0A6S5C2B2_AERVE</name>
<organism evidence="2 3">
    <name type="scientific">Aeromonas veronii</name>
    <dbReference type="NCBI Taxonomy" id="654"/>
    <lineage>
        <taxon>Bacteria</taxon>
        <taxon>Pseudomonadati</taxon>
        <taxon>Pseudomonadota</taxon>
        <taxon>Gammaproteobacteria</taxon>
        <taxon>Aeromonadales</taxon>
        <taxon>Aeromonadaceae</taxon>
        <taxon>Aeromonas</taxon>
    </lineage>
</organism>
<feature type="transmembrane region" description="Helical" evidence="1">
    <location>
        <begin position="6"/>
        <end position="24"/>
    </location>
</feature>
<reference evidence="2 3" key="1">
    <citation type="submission" date="2019-12" db="EMBL/GenBank/DDBJ databases">
        <title>complete genome sequences of Aeromonas veronii str. WP3-W19-ESBL-03 isolated from wastewater treatment plant effluent.</title>
        <authorList>
            <person name="Sekizuka T."/>
            <person name="Itokawa K."/>
            <person name="Yatsu K."/>
            <person name="Inamine Y."/>
            <person name="Kuroda M."/>
        </authorList>
    </citation>
    <scope>NUCLEOTIDE SEQUENCE [LARGE SCALE GENOMIC DNA]</scope>
    <source>
        <strain evidence="2 3">WP3-W19-ESBL-03</strain>
    </source>
</reference>
<evidence type="ECO:0000256" key="1">
    <source>
        <dbReference type="SAM" id="Phobius"/>
    </source>
</evidence>
<sequence length="217" mass="25068">MSTALITAVLGSSVLGALITQFFLKWKSDRQISIENITQERTLWRVRLRELLVELVDAVDKKDRAVARKIEAELIVRLNPEDPDDLKILELFPQIYESWSDDTLRELSDRVSYLLKHDWERVKGEVNGGFKIYPLLLATVISVLSVTSFFFVVEFLSEKKELSLATISMWFGGWLASIVLIFSIIDFIFHKVTTKKTSKEIVGLSSRLPYRKRNMRN</sequence>
<accession>A0A6S5C2B2</accession>
<dbReference type="RefSeq" id="WP_182939193.1">
    <property type="nucleotide sequence ID" value="NZ_AP022038.1"/>
</dbReference>